<evidence type="ECO:0000256" key="6">
    <source>
        <dbReference type="SAM" id="Phobius"/>
    </source>
</evidence>
<evidence type="ECO:0000313" key="7">
    <source>
        <dbReference type="EMBL" id="KAK5995551.1"/>
    </source>
</evidence>
<keyword evidence="8" id="KW-1185">Reference proteome</keyword>
<dbReference type="InterPro" id="IPR000960">
    <property type="entry name" value="Flavin_mOase"/>
</dbReference>
<evidence type="ECO:0000256" key="5">
    <source>
        <dbReference type="ARBA" id="ARBA00023002"/>
    </source>
</evidence>
<reference evidence="7 8" key="1">
    <citation type="submission" date="2024-01" db="EMBL/GenBank/DDBJ databases">
        <title>Complete genome of Cladobotryum mycophilum ATHUM6906.</title>
        <authorList>
            <person name="Christinaki A.C."/>
            <person name="Myridakis A.I."/>
            <person name="Kouvelis V.N."/>
        </authorList>
    </citation>
    <scope>NUCLEOTIDE SEQUENCE [LARGE SCALE GENOMIC DNA]</scope>
    <source>
        <strain evidence="7 8">ATHUM6906</strain>
    </source>
</reference>
<dbReference type="EMBL" id="JAVFKD010000004">
    <property type="protein sequence ID" value="KAK5995551.1"/>
    <property type="molecule type" value="Genomic_DNA"/>
</dbReference>
<comment type="similarity">
    <text evidence="1">Belongs to the FMO family.</text>
</comment>
<dbReference type="Proteomes" id="UP001338125">
    <property type="component" value="Unassembled WGS sequence"/>
</dbReference>
<keyword evidence="2" id="KW-0285">Flavoprotein</keyword>
<keyword evidence="7" id="KW-0503">Monooxygenase</keyword>
<feature type="transmembrane region" description="Helical" evidence="6">
    <location>
        <begin position="559"/>
        <end position="580"/>
    </location>
</feature>
<dbReference type="Gene3D" id="3.50.50.60">
    <property type="entry name" value="FAD/NAD(P)-binding domain"/>
    <property type="match status" value="2"/>
</dbReference>
<evidence type="ECO:0000256" key="2">
    <source>
        <dbReference type="ARBA" id="ARBA00022630"/>
    </source>
</evidence>
<keyword evidence="6" id="KW-0812">Transmembrane</keyword>
<keyword evidence="5" id="KW-0560">Oxidoreductase</keyword>
<evidence type="ECO:0000256" key="4">
    <source>
        <dbReference type="ARBA" id="ARBA00022857"/>
    </source>
</evidence>
<dbReference type="InterPro" id="IPR020946">
    <property type="entry name" value="Flavin_mOase-like"/>
</dbReference>
<organism evidence="7 8">
    <name type="scientific">Cladobotryum mycophilum</name>
    <dbReference type="NCBI Taxonomy" id="491253"/>
    <lineage>
        <taxon>Eukaryota</taxon>
        <taxon>Fungi</taxon>
        <taxon>Dikarya</taxon>
        <taxon>Ascomycota</taxon>
        <taxon>Pezizomycotina</taxon>
        <taxon>Sordariomycetes</taxon>
        <taxon>Hypocreomycetidae</taxon>
        <taxon>Hypocreales</taxon>
        <taxon>Hypocreaceae</taxon>
        <taxon>Cladobotryum</taxon>
    </lineage>
</organism>
<dbReference type="PRINTS" id="PR00370">
    <property type="entry name" value="FMOXYGENASE"/>
</dbReference>
<dbReference type="GO" id="GO:0004497">
    <property type="term" value="F:monooxygenase activity"/>
    <property type="evidence" value="ECO:0007669"/>
    <property type="project" value="UniProtKB-KW"/>
</dbReference>
<dbReference type="SUPFAM" id="SSF51905">
    <property type="entry name" value="FAD/NAD(P)-binding domain"/>
    <property type="match status" value="2"/>
</dbReference>
<dbReference type="Pfam" id="PF00743">
    <property type="entry name" value="FMO-like"/>
    <property type="match status" value="2"/>
</dbReference>
<evidence type="ECO:0000313" key="8">
    <source>
        <dbReference type="Proteomes" id="UP001338125"/>
    </source>
</evidence>
<evidence type="ECO:0000256" key="3">
    <source>
        <dbReference type="ARBA" id="ARBA00022827"/>
    </source>
</evidence>
<keyword evidence="6" id="KW-0472">Membrane</keyword>
<evidence type="ECO:0000256" key="1">
    <source>
        <dbReference type="ARBA" id="ARBA00009183"/>
    </source>
</evidence>
<proteinExistence type="inferred from homology"/>
<dbReference type="PIRSF" id="PIRSF000332">
    <property type="entry name" value="FMO"/>
    <property type="match status" value="1"/>
</dbReference>
<protein>
    <submittedName>
        <fullName evidence="7">Monooxygenase ptmN</fullName>
    </submittedName>
</protein>
<keyword evidence="4" id="KW-0521">NADP</keyword>
<name>A0ABR0SUV6_9HYPO</name>
<gene>
    <name evidence="7" type="ORF">PT974_03963</name>
</gene>
<dbReference type="InterPro" id="IPR050346">
    <property type="entry name" value="FMO-like"/>
</dbReference>
<accession>A0ABR0SUV6</accession>
<dbReference type="InterPro" id="IPR036188">
    <property type="entry name" value="FAD/NAD-bd_sf"/>
</dbReference>
<dbReference type="PANTHER" id="PTHR23023">
    <property type="entry name" value="DIMETHYLANILINE MONOOXYGENASE"/>
    <property type="match status" value="1"/>
</dbReference>
<keyword evidence="6" id="KW-1133">Transmembrane helix</keyword>
<comment type="caution">
    <text evidence="7">The sequence shown here is derived from an EMBL/GenBank/DDBJ whole genome shotgun (WGS) entry which is preliminary data.</text>
</comment>
<sequence length="634" mass="71354">MRVAIIGGGPSGIVQLKVLTEAHQRFPVSPFEVRLFESHNRIGGIFSHHVYEEAELVSSKYLTAFSDFRPRPDDPDFFSSDRYLEYLEEYASHFDLWPYINLNTWVKSIRRGTNSEHIVTYQTADGETTEWECDAIAICSGVHSVPNMPNLPGAEHVPVVMHSADFKSREQFGKGKTVMVIGSGETGADMCYLAVTGDTERVILCHRDGWLGAPKRVPAQRFLPWLFGSEPYESPQLPLDVSQVTLFDSMYVHPLVRDSMIVWNFYHFVALPAGCWLCGGSPYGVDQFVGQIYSERFHASRAHQQLCVLSLASYEMVPGHSYSQISLQHGYPPPTRTIEVAPIPTHISSDGVAHFPINGRPEADRINQTTVKPDVIIYATGYLQSFPFLNTADNEGRKAYPGAFDADVRQIWNSEDPTVGFIGFIRPGFGAIPPLAEMQSMLFTMNLINHIPRPLNPDDEWHYRIIHAPNARVTYGVEHDSYAYQLAKDIDAAPGFLEILKISFGTRKGWRLPYIWAAGACFNSKFRMTGPWKWDGAAEVMTGELWETIERREGLFGNIPLSVVPMIYLGSISLYYYVYATTNGILSKLRLAKPLEATNEPKRIMQEMARVHKLKTQMAIEASGDNVIKMNGRI</sequence>
<keyword evidence="3" id="KW-0274">FAD</keyword>